<keyword evidence="3 5" id="KW-1133">Transmembrane helix</keyword>
<comment type="subcellular location">
    <subcellularLocation>
        <location evidence="1">Cell membrane</location>
        <topology evidence="1">Multi-pass membrane protein</topology>
    </subcellularLocation>
</comment>
<dbReference type="Gene3D" id="1.20.120.1780">
    <property type="entry name" value="UbiA prenyltransferase"/>
    <property type="match status" value="1"/>
</dbReference>
<keyword evidence="2 5" id="KW-0812">Transmembrane</keyword>
<dbReference type="NCBIfam" id="NF009516">
    <property type="entry name" value="PRK12875.1"/>
    <property type="match status" value="1"/>
</dbReference>
<evidence type="ECO:0000256" key="5">
    <source>
        <dbReference type="SAM" id="Phobius"/>
    </source>
</evidence>
<keyword evidence="4 5" id="KW-0472">Membrane</keyword>
<dbReference type="CDD" id="cd13966">
    <property type="entry name" value="PT_UbiA_4"/>
    <property type="match status" value="1"/>
</dbReference>
<accession>A0ABD5X8G4</accession>
<name>A0ABD5X8G4_9EURY</name>
<dbReference type="RefSeq" id="WP_267639047.1">
    <property type="nucleotide sequence ID" value="NZ_JAODIY010000048.1"/>
</dbReference>
<organism evidence="6 7">
    <name type="scientific">Halovenus rubra</name>
    <dbReference type="NCBI Taxonomy" id="869890"/>
    <lineage>
        <taxon>Archaea</taxon>
        <taxon>Methanobacteriati</taxon>
        <taxon>Methanobacteriota</taxon>
        <taxon>Stenosarchaea group</taxon>
        <taxon>Halobacteria</taxon>
        <taxon>Halobacteriales</taxon>
        <taxon>Haloarculaceae</taxon>
        <taxon>Halovenus</taxon>
    </lineage>
</organism>
<dbReference type="Pfam" id="PF01040">
    <property type="entry name" value="UbiA"/>
    <property type="match status" value="1"/>
</dbReference>
<dbReference type="AlphaFoldDB" id="A0ABD5X8G4"/>
<reference evidence="6 7" key="1">
    <citation type="journal article" date="2014" name="Int. J. Syst. Evol. Microbiol.">
        <title>Complete genome sequence of Corynebacterium casei LMG S-19264T (=DSM 44701T), isolated from a smear-ripened cheese.</title>
        <authorList>
            <consortium name="US DOE Joint Genome Institute (JGI-PGF)"/>
            <person name="Walter F."/>
            <person name="Albersmeier A."/>
            <person name="Kalinowski J."/>
            <person name="Ruckert C."/>
        </authorList>
    </citation>
    <scope>NUCLEOTIDE SEQUENCE [LARGE SCALE GENOMIC DNA]</scope>
    <source>
        <strain evidence="6 7">CGMCC 4.7215</strain>
    </source>
</reference>
<dbReference type="InterPro" id="IPR000537">
    <property type="entry name" value="UbiA_prenyltransferase"/>
</dbReference>
<feature type="transmembrane region" description="Helical" evidence="5">
    <location>
        <begin position="167"/>
        <end position="190"/>
    </location>
</feature>
<evidence type="ECO:0000256" key="2">
    <source>
        <dbReference type="ARBA" id="ARBA00022692"/>
    </source>
</evidence>
<evidence type="ECO:0000313" key="7">
    <source>
        <dbReference type="Proteomes" id="UP001596414"/>
    </source>
</evidence>
<dbReference type="GO" id="GO:0005886">
    <property type="term" value="C:plasma membrane"/>
    <property type="evidence" value="ECO:0007669"/>
    <property type="project" value="UniProtKB-SubCell"/>
</dbReference>
<feature type="transmembrane region" description="Helical" evidence="5">
    <location>
        <begin position="247"/>
        <end position="263"/>
    </location>
</feature>
<feature type="transmembrane region" description="Helical" evidence="5">
    <location>
        <begin position="269"/>
        <end position="290"/>
    </location>
</feature>
<protein>
    <submittedName>
        <fullName evidence="6">Prenyltransferase</fullName>
    </submittedName>
</protein>
<comment type="caution">
    <text evidence="6">The sequence shown here is derived from an EMBL/GenBank/DDBJ whole genome shotgun (WGS) entry which is preliminary data.</text>
</comment>
<feature type="transmembrane region" description="Helical" evidence="5">
    <location>
        <begin position="222"/>
        <end position="240"/>
    </location>
</feature>
<feature type="transmembrane region" description="Helical" evidence="5">
    <location>
        <begin position="30"/>
        <end position="46"/>
    </location>
</feature>
<proteinExistence type="predicted"/>
<sequence length="294" mass="31547">MSDVTDLLGRVAPSEQTFAGYLFWLSRPRFWLYLAGPVVVGVVYAATATTEFFQPVTVALFVYFLVPANIFLYGINDRFDVDIDEVNPKKSAEGREVRYAGGNAVTTVVLVSGAAGLAFVSVVPVEGTAAIVAFLALGAAYSVPPVRFKTTPIVDSVSNGLYVMPAVVAYGAVAGTAPPLLAVAGGWVWAMGMHTFSAIPDIRPDRQAGIETTATLLGQTRTLIYCAACWVFAAVLMASVDLRLGGIFLIYPAFVGFIEAFDIDIARAYWWFPVLNTVTGAVLTMGRIWVMLYG</sequence>
<evidence type="ECO:0000256" key="4">
    <source>
        <dbReference type="ARBA" id="ARBA00023136"/>
    </source>
</evidence>
<dbReference type="Proteomes" id="UP001596414">
    <property type="component" value="Unassembled WGS sequence"/>
</dbReference>
<dbReference type="Gene3D" id="1.10.357.140">
    <property type="entry name" value="UbiA prenyltransferase"/>
    <property type="match status" value="1"/>
</dbReference>
<dbReference type="PANTHER" id="PTHR42723:SF1">
    <property type="entry name" value="CHLOROPHYLL SYNTHASE, CHLOROPLASTIC"/>
    <property type="match status" value="1"/>
</dbReference>
<dbReference type="InterPro" id="IPR044878">
    <property type="entry name" value="UbiA_sf"/>
</dbReference>
<gene>
    <name evidence="6" type="ORF">ACFQJ7_16190</name>
</gene>
<dbReference type="InterPro" id="IPR050475">
    <property type="entry name" value="Prenyltransferase_related"/>
</dbReference>
<feature type="transmembrane region" description="Helical" evidence="5">
    <location>
        <begin position="97"/>
        <end position="122"/>
    </location>
</feature>
<dbReference type="PANTHER" id="PTHR42723">
    <property type="entry name" value="CHLOROPHYLL SYNTHASE"/>
    <property type="match status" value="1"/>
</dbReference>
<evidence type="ECO:0000256" key="3">
    <source>
        <dbReference type="ARBA" id="ARBA00022989"/>
    </source>
</evidence>
<dbReference type="EMBL" id="JBHSZQ010000050">
    <property type="protein sequence ID" value="MFC7127538.1"/>
    <property type="molecule type" value="Genomic_DNA"/>
</dbReference>
<evidence type="ECO:0000313" key="6">
    <source>
        <dbReference type="EMBL" id="MFC7127538.1"/>
    </source>
</evidence>
<evidence type="ECO:0000256" key="1">
    <source>
        <dbReference type="ARBA" id="ARBA00004651"/>
    </source>
</evidence>
<feature type="transmembrane region" description="Helical" evidence="5">
    <location>
        <begin position="52"/>
        <end position="76"/>
    </location>
</feature>